<dbReference type="InterPro" id="IPR036291">
    <property type="entry name" value="NAD(P)-bd_dom_sf"/>
</dbReference>
<comment type="caution">
    <text evidence="3">The sequence shown here is derived from an EMBL/GenBank/DDBJ whole genome shotgun (WGS) entry which is preliminary data.</text>
</comment>
<sequence length="322" mass="33795">MAAAAAAAAAVGGGVRSCRGRPGHYHSCPPPHVSHVRGVRRRQVPPPGAAGVPGFGDSVSLLGRKSSLVKAASSESEGTSPSSSSPMSETEDFTPSEPTAEKKHRVVILGSAGGVGKLCADQLNASGEWTVRAAIRPNSDKPTPTGADEVVTCDVYEYETLPPALKDCDACIIAVGTTNFMDPLGPFKNEYQGTKNVIAAAKQQGVTNVVLVTSMGVEDILYPLNLAWGVLFWKKLAEEELQRSGLRHVIVRPGGLSNDAVSGAVVFKRRGSTPGGRVSRANVARVVIEALTCENADNKIVEVVQEEGVTEKPLSDLFESID</sequence>
<feature type="compositionally biased region" description="Low complexity" evidence="1">
    <location>
        <begin position="73"/>
        <end position="88"/>
    </location>
</feature>
<evidence type="ECO:0000259" key="2">
    <source>
        <dbReference type="Pfam" id="PF13460"/>
    </source>
</evidence>
<name>A0A830H9A4_9CHLO</name>
<dbReference type="SUPFAM" id="SSF51735">
    <property type="entry name" value="NAD(P)-binding Rossmann-fold domains"/>
    <property type="match status" value="1"/>
</dbReference>
<dbReference type="EMBL" id="BNJQ01000005">
    <property type="protein sequence ID" value="GHP03278.1"/>
    <property type="molecule type" value="Genomic_DNA"/>
</dbReference>
<evidence type="ECO:0000313" key="4">
    <source>
        <dbReference type="Proteomes" id="UP000660262"/>
    </source>
</evidence>
<protein>
    <recommendedName>
        <fullName evidence="2">NAD(P)-binding domain-containing protein</fullName>
    </recommendedName>
</protein>
<evidence type="ECO:0000313" key="3">
    <source>
        <dbReference type="EMBL" id="GHP03278.1"/>
    </source>
</evidence>
<dbReference type="CDD" id="cd05243">
    <property type="entry name" value="SDR_a5"/>
    <property type="match status" value="1"/>
</dbReference>
<feature type="region of interest" description="Disordered" evidence="1">
    <location>
        <begin position="11"/>
        <end position="37"/>
    </location>
</feature>
<dbReference type="Proteomes" id="UP000660262">
    <property type="component" value="Unassembled WGS sequence"/>
</dbReference>
<dbReference type="AlphaFoldDB" id="A0A830H9A4"/>
<dbReference type="Pfam" id="PF13460">
    <property type="entry name" value="NAD_binding_10"/>
    <property type="match status" value="1"/>
</dbReference>
<dbReference type="InterPro" id="IPR016040">
    <property type="entry name" value="NAD(P)-bd_dom"/>
</dbReference>
<organism evidence="3 4">
    <name type="scientific">Pycnococcus provasolii</name>
    <dbReference type="NCBI Taxonomy" id="41880"/>
    <lineage>
        <taxon>Eukaryota</taxon>
        <taxon>Viridiplantae</taxon>
        <taxon>Chlorophyta</taxon>
        <taxon>Pseudoscourfieldiophyceae</taxon>
        <taxon>Pseudoscourfieldiales</taxon>
        <taxon>Pycnococcaceae</taxon>
        <taxon>Pycnococcus</taxon>
    </lineage>
</organism>
<keyword evidence="4" id="KW-1185">Reference proteome</keyword>
<dbReference type="OrthoDB" id="419598at2759"/>
<reference evidence="3" key="1">
    <citation type="submission" date="2020-10" db="EMBL/GenBank/DDBJ databases">
        <title>Unveiling of a novel bifunctional photoreceptor, Dualchrome1, isolated from a cosmopolitan green alga.</title>
        <authorList>
            <person name="Suzuki S."/>
            <person name="Kawachi M."/>
        </authorList>
    </citation>
    <scope>NUCLEOTIDE SEQUENCE</scope>
    <source>
        <strain evidence="3">NIES 2893</strain>
    </source>
</reference>
<gene>
    <name evidence="3" type="ORF">PPROV_000203300</name>
</gene>
<evidence type="ECO:0000256" key="1">
    <source>
        <dbReference type="SAM" id="MobiDB-lite"/>
    </source>
</evidence>
<dbReference type="Gene3D" id="3.40.50.720">
    <property type="entry name" value="NAD(P)-binding Rossmann-like Domain"/>
    <property type="match status" value="1"/>
</dbReference>
<feature type="domain" description="NAD(P)-binding" evidence="2">
    <location>
        <begin position="110"/>
        <end position="292"/>
    </location>
</feature>
<dbReference type="PANTHER" id="PTHR15020:SF42">
    <property type="entry name" value="NAD(P)-BINDING DOMAIN-CONTAINING PROTEIN"/>
    <property type="match status" value="1"/>
</dbReference>
<dbReference type="PANTHER" id="PTHR15020">
    <property type="entry name" value="FLAVIN REDUCTASE-RELATED"/>
    <property type="match status" value="1"/>
</dbReference>
<proteinExistence type="predicted"/>
<accession>A0A830H9A4</accession>
<feature type="region of interest" description="Disordered" evidence="1">
    <location>
        <begin position="68"/>
        <end position="104"/>
    </location>
</feature>